<evidence type="ECO:0000256" key="12">
    <source>
        <dbReference type="ARBA" id="ARBA00029826"/>
    </source>
</evidence>
<dbReference type="InterPro" id="IPR029028">
    <property type="entry name" value="Alpha/beta_knot_MTases"/>
</dbReference>
<accession>A0A1J5TC19</accession>
<dbReference type="PIRSF" id="PIRSF016123">
    <property type="entry name" value="UCP016123"/>
    <property type="match status" value="1"/>
</dbReference>
<dbReference type="STRING" id="1888995.BD935_01505"/>
<evidence type="ECO:0000256" key="9">
    <source>
        <dbReference type="ARBA" id="ARBA00022679"/>
    </source>
</evidence>
<keyword evidence="9 14" id="KW-0808">Transferase</keyword>
<dbReference type="GO" id="GO:0005737">
    <property type="term" value="C:cytoplasm"/>
    <property type="evidence" value="ECO:0007669"/>
    <property type="project" value="UniProtKB-SubCell"/>
</dbReference>
<evidence type="ECO:0000256" key="8">
    <source>
        <dbReference type="ARBA" id="ARBA00022603"/>
    </source>
</evidence>
<keyword evidence="8 14" id="KW-0489">Methyltransferase</keyword>
<feature type="binding site" evidence="14">
    <location>
        <begin position="107"/>
        <end position="111"/>
    </location>
    <ligand>
        <name>S-adenosyl-L-methionine</name>
        <dbReference type="ChEBI" id="CHEBI:59789"/>
    </ligand>
</feature>
<evidence type="ECO:0000256" key="10">
    <source>
        <dbReference type="ARBA" id="ARBA00022691"/>
    </source>
</evidence>
<dbReference type="Pfam" id="PF01994">
    <property type="entry name" value="Trm56"/>
    <property type="match status" value="1"/>
</dbReference>
<dbReference type="PANTHER" id="PTHR42197:SF1">
    <property type="entry name" value="TRNA (CYTIDINE(56)-2'-O)-METHYLTRANSFERASE"/>
    <property type="match status" value="1"/>
</dbReference>
<evidence type="ECO:0000256" key="1">
    <source>
        <dbReference type="ARBA" id="ARBA00003959"/>
    </source>
</evidence>
<dbReference type="SUPFAM" id="SSF75217">
    <property type="entry name" value="alpha/beta knot"/>
    <property type="match status" value="1"/>
</dbReference>
<evidence type="ECO:0000256" key="13">
    <source>
        <dbReference type="ARBA" id="ARBA00047792"/>
    </source>
</evidence>
<dbReference type="EMBL" id="MIZA01000020">
    <property type="protein sequence ID" value="OIR18463.1"/>
    <property type="molecule type" value="Genomic_DNA"/>
</dbReference>
<comment type="similarity">
    <text evidence="3 14">Belongs to the aTrm56 family.</text>
</comment>
<keyword evidence="10 14" id="KW-0949">S-adenosyl-L-methionine</keyword>
<evidence type="ECO:0000313" key="15">
    <source>
        <dbReference type="EMBL" id="OIR18463.1"/>
    </source>
</evidence>
<comment type="subcellular location">
    <subcellularLocation>
        <location evidence="2 14">Cytoplasm</location>
    </subcellularLocation>
</comment>
<evidence type="ECO:0000256" key="5">
    <source>
        <dbReference type="ARBA" id="ARBA00012624"/>
    </source>
</evidence>
<organism evidence="15 16">
    <name type="scientific">Marine Group III euryarchaeote CG-Epi1</name>
    <dbReference type="NCBI Taxonomy" id="1888995"/>
    <lineage>
        <taxon>Archaea</taxon>
        <taxon>Methanobacteriati</taxon>
        <taxon>Thermoplasmatota</taxon>
        <taxon>Thermoplasmata</taxon>
        <taxon>Candidatus Thermoprofundales</taxon>
    </lineage>
</organism>
<keyword evidence="11 14" id="KW-0819">tRNA processing</keyword>
<evidence type="ECO:0000256" key="4">
    <source>
        <dbReference type="ARBA" id="ARBA00011738"/>
    </source>
</evidence>
<keyword evidence="7 14" id="KW-0963">Cytoplasm</keyword>
<dbReference type="GO" id="GO:0106059">
    <property type="term" value="F:tRNA (cytidine(56)-2'-O)-methyltransferase activity"/>
    <property type="evidence" value="ECO:0007669"/>
    <property type="project" value="UniProtKB-EC"/>
</dbReference>
<dbReference type="GO" id="GO:0002128">
    <property type="term" value="P:tRNA nucleoside ribose methylation"/>
    <property type="evidence" value="ECO:0007669"/>
    <property type="project" value="UniProtKB-UniRule"/>
</dbReference>
<dbReference type="Proteomes" id="UP000183080">
    <property type="component" value="Unassembled WGS sequence"/>
</dbReference>
<evidence type="ECO:0000256" key="11">
    <source>
        <dbReference type="ARBA" id="ARBA00022694"/>
    </source>
</evidence>
<evidence type="ECO:0000256" key="2">
    <source>
        <dbReference type="ARBA" id="ARBA00004496"/>
    </source>
</evidence>
<protein>
    <recommendedName>
        <fullName evidence="6 14">tRNA (cytidine(56)-2'-O)-methyltransferase</fullName>
        <ecNumber evidence="5 14">2.1.1.206</ecNumber>
    </recommendedName>
    <alternativeName>
        <fullName evidence="12 14">tRNA ribose 2'-O-methyltransferase aTrm56</fullName>
    </alternativeName>
</protein>
<dbReference type="EC" id="2.1.1.206" evidence="5 14"/>
<evidence type="ECO:0000256" key="6">
    <source>
        <dbReference type="ARBA" id="ARBA00013709"/>
    </source>
</evidence>
<dbReference type="HAMAP" id="MF_00077">
    <property type="entry name" value="tRNA_methyltr_aTrm56"/>
    <property type="match status" value="1"/>
</dbReference>
<comment type="subunit">
    <text evidence="4 14">Homodimer.</text>
</comment>
<feature type="binding site" evidence="14">
    <location>
        <position position="81"/>
    </location>
    <ligand>
        <name>S-adenosyl-L-methionine</name>
        <dbReference type="ChEBI" id="CHEBI:59789"/>
    </ligand>
</feature>
<comment type="catalytic activity">
    <reaction evidence="13 14">
        <text>cytidine(56) in tRNA + S-adenosyl-L-methionine = 2'-O-methylcytidine(56) in tRNA + S-adenosyl-L-homocysteine + H(+)</text>
        <dbReference type="Rhea" id="RHEA:42968"/>
        <dbReference type="Rhea" id="RHEA-COMP:10308"/>
        <dbReference type="Rhea" id="RHEA-COMP:10309"/>
        <dbReference type="ChEBI" id="CHEBI:15378"/>
        <dbReference type="ChEBI" id="CHEBI:57856"/>
        <dbReference type="ChEBI" id="CHEBI:59789"/>
        <dbReference type="ChEBI" id="CHEBI:74495"/>
        <dbReference type="ChEBI" id="CHEBI:82748"/>
        <dbReference type="EC" id="2.1.1.206"/>
    </reaction>
</comment>
<evidence type="ECO:0000256" key="7">
    <source>
        <dbReference type="ARBA" id="ARBA00022490"/>
    </source>
</evidence>
<dbReference type="InterPro" id="IPR002845">
    <property type="entry name" value="tRNA_mtfrase_aTrm56"/>
</dbReference>
<dbReference type="PANTHER" id="PTHR42197">
    <property type="entry name" value="TRNA (CYTIDINE(56)-2'-O)-METHYLTRANSFERASE"/>
    <property type="match status" value="1"/>
</dbReference>
<feature type="binding site" evidence="14">
    <location>
        <begin position="125"/>
        <end position="132"/>
    </location>
    <ligand>
        <name>S-adenosyl-L-methionine</name>
        <dbReference type="ChEBI" id="CHEBI:59789"/>
    </ligand>
</feature>
<sequence>MSICEVLRIGHRPERDKRITTHVALTARAFGASRIYLSNPDSRVIKSVEEVVDKFGGDFSIESTPNPKKVASSSNLLIVHLTMFGLPIDTKVEDIITEGRDILFIVGAEKVPAWVFELSDYNIAIGNQPHSEVAALAIAMNKLYPNSYNTEFDGKLSVIPSATHREMKDSS</sequence>
<evidence type="ECO:0000313" key="16">
    <source>
        <dbReference type="Proteomes" id="UP000183080"/>
    </source>
</evidence>
<comment type="caution">
    <text evidence="15">The sequence shown here is derived from an EMBL/GenBank/DDBJ whole genome shotgun (WGS) entry which is preliminary data.</text>
</comment>
<dbReference type="AlphaFoldDB" id="A0A1J5TC19"/>
<evidence type="ECO:0000256" key="3">
    <source>
        <dbReference type="ARBA" id="ARBA00010324"/>
    </source>
</evidence>
<proteinExistence type="inferred from homology"/>
<reference evidence="15 16" key="1">
    <citation type="submission" date="2016-08" db="EMBL/GenBank/DDBJ databases">
        <title>New Insights into Marine Group III Euryarchaeota, from dark to light.</title>
        <authorList>
            <person name="Haro-Moreno J.M."/>
            <person name="Rodriguez-Valera F."/>
            <person name="Lopez-Garcia P."/>
            <person name="Moreira D."/>
            <person name="Martin-Cuadrado A.B."/>
        </authorList>
    </citation>
    <scope>NUCLEOTIDE SEQUENCE [LARGE SCALE GENOMIC DNA]</scope>
    <source>
        <strain evidence="15">CG-Epi1</strain>
    </source>
</reference>
<dbReference type="Gene3D" id="3.40.1280.10">
    <property type="match status" value="1"/>
</dbReference>
<name>A0A1J5TC19_9ARCH</name>
<comment type="function">
    <text evidence="1 14">Specifically catalyzes the AdoMet-dependent 2'-O-ribose methylation of cytidine at position 56 in tRNAs.</text>
</comment>
<evidence type="ECO:0000256" key="14">
    <source>
        <dbReference type="HAMAP-Rule" id="MF_00077"/>
    </source>
</evidence>
<dbReference type="InterPro" id="IPR029026">
    <property type="entry name" value="tRNA_m1G_MTases_N"/>
</dbReference>
<gene>
    <name evidence="15" type="ORF">BD935_01505</name>
</gene>